<dbReference type="Proteomes" id="UP000184310">
    <property type="component" value="Unassembled WGS sequence"/>
</dbReference>
<sequence length="45" mass="4661">GIQGLKGEKGDMGPQGPKGESGTQIITANTKPVGQVNGRIWIQTL</sequence>
<dbReference type="AlphaFoldDB" id="A0A1M6W7W2"/>
<gene>
    <name evidence="2" type="ORF">SAMN02745163_04618</name>
</gene>
<dbReference type="EMBL" id="FQZB01000056">
    <property type="protein sequence ID" value="SHK89576.1"/>
    <property type="molecule type" value="Genomic_DNA"/>
</dbReference>
<feature type="non-terminal residue" evidence="2">
    <location>
        <position position="1"/>
    </location>
</feature>
<dbReference type="STRING" id="1121302.SAMN02745163_04618"/>
<evidence type="ECO:0000313" key="2">
    <source>
        <dbReference type="EMBL" id="SHK89576.1"/>
    </source>
</evidence>
<feature type="compositionally biased region" description="Polar residues" evidence="1">
    <location>
        <begin position="21"/>
        <end position="30"/>
    </location>
</feature>
<evidence type="ECO:0008006" key="4">
    <source>
        <dbReference type="Google" id="ProtNLM"/>
    </source>
</evidence>
<protein>
    <recommendedName>
        <fullName evidence="4">Collagen triple helix repeat-containing protein</fullName>
    </recommendedName>
</protein>
<proteinExistence type="predicted"/>
<name>A0A1M6W7W2_9CLOT</name>
<feature type="compositionally biased region" description="Basic and acidic residues" evidence="1">
    <location>
        <begin position="1"/>
        <end position="11"/>
    </location>
</feature>
<feature type="region of interest" description="Disordered" evidence="1">
    <location>
        <begin position="1"/>
        <end position="30"/>
    </location>
</feature>
<evidence type="ECO:0000256" key="1">
    <source>
        <dbReference type="SAM" id="MobiDB-lite"/>
    </source>
</evidence>
<accession>A0A1M6W7W2</accession>
<keyword evidence="3" id="KW-1185">Reference proteome</keyword>
<dbReference type="Gene3D" id="1.20.5.320">
    <property type="entry name" value="6-Phosphogluconate Dehydrogenase, domain 3"/>
    <property type="match status" value="1"/>
</dbReference>
<evidence type="ECO:0000313" key="3">
    <source>
        <dbReference type="Proteomes" id="UP000184310"/>
    </source>
</evidence>
<reference evidence="2 3" key="1">
    <citation type="submission" date="2016-11" db="EMBL/GenBank/DDBJ databases">
        <authorList>
            <person name="Jaros S."/>
            <person name="Januszkiewicz K."/>
            <person name="Wedrychowicz H."/>
        </authorList>
    </citation>
    <scope>NUCLEOTIDE SEQUENCE [LARGE SCALE GENOMIC DNA]</scope>
    <source>
        <strain evidence="2 3">DSM 21758</strain>
    </source>
</reference>
<organism evidence="2 3">
    <name type="scientific">Clostridium cavendishii DSM 21758</name>
    <dbReference type="NCBI Taxonomy" id="1121302"/>
    <lineage>
        <taxon>Bacteria</taxon>
        <taxon>Bacillati</taxon>
        <taxon>Bacillota</taxon>
        <taxon>Clostridia</taxon>
        <taxon>Eubacteriales</taxon>
        <taxon>Clostridiaceae</taxon>
        <taxon>Clostridium</taxon>
    </lineage>
</organism>